<sequence>MRSFLVIIPEGYIGRKPPPPLLHRLYPADIEHGTPPKGLIDSAIVAPRGAGRLPLKVRSECGRSESQPSFLRPKQDAKQDALYKSADLQEIAKGQLAAILLSHVSAKSKRWQKPTREAEGKIRSASRQQWPSRPPAGPLPGKSFLDLTNGGRRPVIGEGRRAGKVTRRAGGREIEMSGARRGWWPYSLGEERSHRVGGKDGTPHGFIATSCAFGKYNGRRDGTIECDTALLPEDSVFRLAVHVTDQPCIKTSYVYHSQISMHARFVTLCCV</sequence>
<comment type="caution">
    <text evidence="2">The sequence shown here is derived from an EMBL/GenBank/DDBJ whole genome shotgun (WGS) entry which is preliminary data.</text>
</comment>
<accession>A0A9Q1G3U9</accession>
<reference evidence="2" key="1">
    <citation type="journal article" date="2023" name="Science">
        <title>Genome structures resolve the early diversification of teleost fishes.</title>
        <authorList>
            <person name="Parey E."/>
            <person name="Louis A."/>
            <person name="Montfort J."/>
            <person name="Bouchez O."/>
            <person name="Roques C."/>
            <person name="Iampietro C."/>
            <person name="Lluch J."/>
            <person name="Castinel A."/>
            <person name="Donnadieu C."/>
            <person name="Desvignes T."/>
            <person name="Floi Bucao C."/>
            <person name="Jouanno E."/>
            <person name="Wen M."/>
            <person name="Mejri S."/>
            <person name="Dirks R."/>
            <person name="Jansen H."/>
            <person name="Henkel C."/>
            <person name="Chen W.J."/>
            <person name="Zahm M."/>
            <person name="Cabau C."/>
            <person name="Klopp C."/>
            <person name="Thompson A.W."/>
            <person name="Robinson-Rechavi M."/>
            <person name="Braasch I."/>
            <person name="Lecointre G."/>
            <person name="Bobe J."/>
            <person name="Postlethwait J.H."/>
            <person name="Berthelot C."/>
            <person name="Roest Crollius H."/>
            <person name="Guiguen Y."/>
        </authorList>
    </citation>
    <scope>NUCLEOTIDE SEQUENCE</scope>
    <source>
        <strain evidence="2">WJC10195</strain>
    </source>
</reference>
<dbReference type="Proteomes" id="UP001152622">
    <property type="component" value="Chromosome 2"/>
</dbReference>
<dbReference type="EMBL" id="JAINUF010000002">
    <property type="protein sequence ID" value="KAJ8374974.1"/>
    <property type="molecule type" value="Genomic_DNA"/>
</dbReference>
<name>A0A9Q1G3U9_SYNKA</name>
<evidence type="ECO:0000256" key="1">
    <source>
        <dbReference type="SAM" id="MobiDB-lite"/>
    </source>
</evidence>
<proteinExistence type="predicted"/>
<evidence type="ECO:0000313" key="2">
    <source>
        <dbReference type="EMBL" id="KAJ8374974.1"/>
    </source>
</evidence>
<dbReference type="AlphaFoldDB" id="A0A9Q1G3U9"/>
<organism evidence="2 3">
    <name type="scientific">Synaphobranchus kaupii</name>
    <name type="common">Kaup's arrowtooth eel</name>
    <dbReference type="NCBI Taxonomy" id="118154"/>
    <lineage>
        <taxon>Eukaryota</taxon>
        <taxon>Metazoa</taxon>
        <taxon>Chordata</taxon>
        <taxon>Craniata</taxon>
        <taxon>Vertebrata</taxon>
        <taxon>Euteleostomi</taxon>
        <taxon>Actinopterygii</taxon>
        <taxon>Neopterygii</taxon>
        <taxon>Teleostei</taxon>
        <taxon>Anguilliformes</taxon>
        <taxon>Synaphobranchidae</taxon>
        <taxon>Synaphobranchus</taxon>
    </lineage>
</organism>
<gene>
    <name evidence="2" type="ORF">SKAU_G00055540</name>
</gene>
<feature type="region of interest" description="Disordered" evidence="1">
    <location>
        <begin position="108"/>
        <end position="163"/>
    </location>
</feature>
<evidence type="ECO:0000313" key="3">
    <source>
        <dbReference type="Proteomes" id="UP001152622"/>
    </source>
</evidence>
<protein>
    <submittedName>
        <fullName evidence="2">Uncharacterized protein</fullName>
    </submittedName>
</protein>
<keyword evidence="3" id="KW-1185">Reference proteome</keyword>